<dbReference type="AlphaFoldDB" id="A0AA88DI78"/>
<dbReference type="Proteomes" id="UP001187192">
    <property type="component" value="Unassembled WGS sequence"/>
</dbReference>
<reference evidence="2" key="1">
    <citation type="submission" date="2023-07" db="EMBL/GenBank/DDBJ databases">
        <title>draft genome sequence of fig (Ficus carica).</title>
        <authorList>
            <person name="Takahashi T."/>
            <person name="Nishimura K."/>
        </authorList>
    </citation>
    <scope>NUCLEOTIDE SEQUENCE</scope>
</reference>
<evidence type="ECO:0000256" key="1">
    <source>
        <dbReference type="SAM" id="MobiDB-lite"/>
    </source>
</evidence>
<name>A0AA88DI78_FICCA</name>
<gene>
    <name evidence="2" type="ORF">TIFTF001_013181</name>
</gene>
<accession>A0AA88DI78</accession>
<sequence length="47" mass="5471">MASTARRGSELSRSKLRFLRRRHPPTHRPHRKLVDLTSRSHPPPPPP</sequence>
<evidence type="ECO:0000313" key="2">
    <source>
        <dbReference type="EMBL" id="GMN43989.1"/>
    </source>
</evidence>
<feature type="compositionally biased region" description="Basic residues" evidence="1">
    <location>
        <begin position="14"/>
        <end position="31"/>
    </location>
</feature>
<feature type="region of interest" description="Disordered" evidence="1">
    <location>
        <begin position="1"/>
        <end position="47"/>
    </location>
</feature>
<keyword evidence="3" id="KW-1185">Reference proteome</keyword>
<evidence type="ECO:0000313" key="3">
    <source>
        <dbReference type="Proteomes" id="UP001187192"/>
    </source>
</evidence>
<dbReference type="Gramene" id="FCD_00008455-RA">
    <property type="protein sequence ID" value="FCD_00008455-RA:cds"/>
    <property type="gene ID" value="FCD_00008455"/>
</dbReference>
<proteinExistence type="predicted"/>
<dbReference type="EMBL" id="BTGU01000017">
    <property type="protein sequence ID" value="GMN43989.1"/>
    <property type="molecule type" value="Genomic_DNA"/>
</dbReference>
<comment type="caution">
    <text evidence="2">The sequence shown here is derived from an EMBL/GenBank/DDBJ whole genome shotgun (WGS) entry which is preliminary data.</text>
</comment>
<organism evidence="2 3">
    <name type="scientific">Ficus carica</name>
    <name type="common">Common fig</name>
    <dbReference type="NCBI Taxonomy" id="3494"/>
    <lineage>
        <taxon>Eukaryota</taxon>
        <taxon>Viridiplantae</taxon>
        <taxon>Streptophyta</taxon>
        <taxon>Embryophyta</taxon>
        <taxon>Tracheophyta</taxon>
        <taxon>Spermatophyta</taxon>
        <taxon>Magnoliopsida</taxon>
        <taxon>eudicotyledons</taxon>
        <taxon>Gunneridae</taxon>
        <taxon>Pentapetalae</taxon>
        <taxon>rosids</taxon>
        <taxon>fabids</taxon>
        <taxon>Rosales</taxon>
        <taxon>Moraceae</taxon>
        <taxon>Ficeae</taxon>
        <taxon>Ficus</taxon>
    </lineage>
</organism>
<protein>
    <submittedName>
        <fullName evidence="2">Uncharacterized protein</fullName>
    </submittedName>
</protein>